<sequence length="54" mass="6011">MKIATVKSCNRVIIHLPAKINTNKVMLRRGKKLNVCSLDLLPNSKISVLVLVIN</sequence>
<comment type="caution">
    <text evidence="1">The sequence shown here is derived from an EMBL/GenBank/DDBJ whole genome shotgun (WGS) entry which is preliminary data.</text>
</comment>
<accession>A0A6L2ZM72</accession>
<dbReference type="EMBL" id="BLXO01000001">
    <property type="protein sequence ID" value="GFN45514.1"/>
    <property type="molecule type" value="Genomic_DNA"/>
</dbReference>
<dbReference type="Proteomes" id="UP000504714">
    <property type="component" value="Unassembled WGS sequence"/>
</dbReference>
<dbReference type="AlphaFoldDB" id="A0A6L2ZM72"/>
<gene>
    <name evidence="1" type="ORF">RINTU1_07080</name>
</gene>
<protein>
    <submittedName>
        <fullName evidence="1">Uncharacterized protein</fullName>
    </submittedName>
</protein>
<organism evidence="1 2">
    <name type="scientific">Candidatus Regiella insecticola</name>
    <dbReference type="NCBI Taxonomy" id="138073"/>
    <lineage>
        <taxon>Bacteria</taxon>
        <taxon>Pseudomonadati</taxon>
        <taxon>Pseudomonadota</taxon>
        <taxon>Gammaproteobacteria</taxon>
        <taxon>Enterobacterales</taxon>
        <taxon>Enterobacteriaceae</taxon>
        <taxon>aphid secondary symbionts</taxon>
        <taxon>Candidatus Regiella</taxon>
    </lineage>
</organism>
<proteinExistence type="predicted"/>
<evidence type="ECO:0000313" key="2">
    <source>
        <dbReference type="Proteomes" id="UP000504714"/>
    </source>
</evidence>
<evidence type="ECO:0000313" key="1">
    <source>
        <dbReference type="EMBL" id="GFN45514.1"/>
    </source>
</evidence>
<reference evidence="1 2" key="1">
    <citation type="submission" date="2020-06" db="EMBL/GenBank/DDBJ databases">
        <title>The genome sequence of Candidatus Regiella insecticola strain Tut.</title>
        <authorList>
            <person name="Nikoh N."/>
            <person name="Tsuchida T."/>
            <person name="Koga R."/>
            <person name="Oshima K."/>
            <person name="Hattori M."/>
            <person name="Fukatsu T."/>
        </authorList>
    </citation>
    <scope>NUCLEOTIDE SEQUENCE [LARGE SCALE GENOMIC DNA]</scope>
    <source>
        <strain evidence="1 2">Tut</strain>
    </source>
</reference>
<name>A0A6L2ZM72_9ENTR</name>